<dbReference type="InterPro" id="IPR003343">
    <property type="entry name" value="Big_2"/>
</dbReference>
<dbReference type="EMBL" id="CCJV01000143">
    <property type="protein sequence ID" value="CDT68974.1"/>
    <property type="molecule type" value="Genomic_DNA"/>
</dbReference>
<dbReference type="RefSeq" id="WP_055320212.1">
    <property type="nucleotide sequence ID" value="NZ_CCJV01000143.1"/>
</dbReference>
<evidence type="ECO:0000313" key="3">
    <source>
        <dbReference type="Proteomes" id="UP000049495"/>
    </source>
</evidence>
<dbReference type="AlphaFoldDB" id="A0A822N1F6"/>
<name>A0A822N1F6_9VIBR</name>
<accession>A0A822N1F6</accession>
<protein>
    <submittedName>
        <fullName evidence="2">Ig domain protein group 2 domain protein</fullName>
    </submittedName>
</protein>
<dbReference type="PROSITE" id="PS51257">
    <property type="entry name" value="PROKAR_LIPOPROTEIN"/>
    <property type="match status" value="1"/>
</dbReference>
<dbReference type="Proteomes" id="UP000049495">
    <property type="component" value="Unassembled WGS sequence"/>
</dbReference>
<dbReference type="InterPro" id="IPR008964">
    <property type="entry name" value="Invasin/intimin_cell_adhesion"/>
</dbReference>
<feature type="domain" description="BIG2" evidence="1">
    <location>
        <begin position="133"/>
        <end position="214"/>
    </location>
</feature>
<gene>
    <name evidence="2" type="ORF">VCR5J5_790045</name>
</gene>
<organism evidence="2 3">
    <name type="scientific">Vibrio crassostreae</name>
    <dbReference type="NCBI Taxonomy" id="246167"/>
    <lineage>
        <taxon>Bacteria</taxon>
        <taxon>Pseudomonadati</taxon>
        <taxon>Pseudomonadota</taxon>
        <taxon>Gammaproteobacteria</taxon>
        <taxon>Vibrionales</taxon>
        <taxon>Vibrionaceae</taxon>
        <taxon>Vibrio</taxon>
    </lineage>
</organism>
<dbReference type="SMART" id="SM00635">
    <property type="entry name" value="BID_2"/>
    <property type="match status" value="1"/>
</dbReference>
<dbReference type="Gene3D" id="2.60.40.1080">
    <property type="match status" value="2"/>
</dbReference>
<evidence type="ECO:0000259" key="1">
    <source>
        <dbReference type="SMART" id="SM00635"/>
    </source>
</evidence>
<proteinExistence type="predicted"/>
<comment type="caution">
    <text evidence="2">The sequence shown here is derived from an EMBL/GenBank/DDBJ whole genome shotgun (WGS) entry which is preliminary data.</text>
</comment>
<reference evidence="3" key="1">
    <citation type="submission" date="2014-06" db="EMBL/GenBank/DDBJ databases">
        <authorList>
            <person name="Le Roux Frederique"/>
        </authorList>
    </citation>
    <scope>NUCLEOTIDE SEQUENCE [LARGE SCALE GENOMIC DNA]</scope>
    <source>
        <strain evidence="3">J5-5</strain>
    </source>
</reference>
<dbReference type="SUPFAM" id="SSF49373">
    <property type="entry name" value="Invasin/intimin cell-adhesion fragments"/>
    <property type="match status" value="1"/>
</dbReference>
<evidence type="ECO:0000313" key="2">
    <source>
        <dbReference type="EMBL" id="CDT68974.1"/>
    </source>
</evidence>
<dbReference type="Pfam" id="PF02368">
    <property type="entry name" value="Big_2"/>
    <property type="match status" value="1"/>
</dbReference>
<sequence>MLKRIITILHFFILITLIGCNPEEVENPTIEPTAILTRIDIIPSPLKTRGTSQLKLAKGNKQAFIATGHYSDGSSKVLSNLSLSAWRSSNEETGFFSKPGVFSTGNTTGDVTVYLIKDNVTSNTVSVEVSAAVITTLAVTPPASELAMGQMRPLTAIATYSDGTSSDVSDSVTWTSEALSTATVTPTGRLAGVDVGHTTITATKDNVTSNTVSVEVYICRNTGVSCTDVFEVGNGKLFTNSPSRIALHSIGGSVNNGFTQEIGTSGPAGNFVWFNWANANGLCATYSNESLAGRTNWRLATRNELKLELFNTYGNMFNARGWPVRLNYWSSTSRGPGFLNVSLRGGNEGASLGEEELYASCVSVP</sequence>